<feature type="compositionally biased region" description="Polar residues" evidence="2">
    <location>
        <begin position="165"/>
        <end position="194"/>
    </location>
</feature>
<name>A0A0L8GYP4_OCTBM</name>
<organism evidence="4">
    <name type="scientific">Octopus bimaculoides</name>
    <name type="common">California two-spotted octopus</name>
    <dbReference type="NCBI Taxonomy" id="37653"/>
    <lineage>
        <taxon>Eukaryota</taxon>
        <taxon>Metazoa</taxon>
        <taxon>Spiralia</taxon>
        <taxon>Lophotrochozoa</taxon>
        <taxon>Mollusca</taxon>
        <taxon>Cephalopoda</taxon>
        <taxon>Coleoidea</taxon>
        <taxon>Octopodiformes</taxon>
        <taxon>Octopoda</taxon>
        <taxon>Incirrata</taxon>
        <taxon>Octopodidae</taxon>
        <taxon>Octopus</taxon>
    </lineage>
</organism>
<proteinExistence type="predicted"/>
<evidence type="ECO:0000256" key="2">
    <source>
        <dbReference type="SAM" id="MobiDB-lite"/>
    </source>
</evidence>
<evidence type="ECO:0000313" key="4">
    <source>
        <dbReference type="EMBL" id="KOF81974.1"/>
    </source>
</evidence>
<feature type="non-terminal residue" evidence="4">
    <location>
        <position position="1"/>
    </location>
</feature>
<dbReference type="GO" id="GO:0003676">
    <property type="term" value="F:nucleic acid binding"/>
    <property type="evidence" value="ECO:0007669"/>
    <property type="project" value="InterPro"/>
</dbReference>
<dbReference type="AlphaFoldDB" id="A0A0L8GYP4"/>
<keyword evidence="1" id="KW-0862">Zinc</keyword>
<sequence>RPRCYLCDSEAHLKKECPTARKTQQQQQQLTKHTKRALLPTLPSTQKTIKATSTTSTKENTTKTTKLTNKEDEKRKDNTKTDTPSPTSLTPQPKIQQPTTTKSTIQPLTHANTEAYNMPLPPSDSSEFSSEDESSTEEWKIAQKGRRKRSKKTKTINNKAGRFTSPENTPNSYTINNNDNTPKTMLTAIDTTNT</sequence>
<accession>A0A0L8GYP4</accession>
<feature type="non-terminal residue" evidence="4">
    <location>
        <position position="194"/>
    </location>
</feature>
<feature type="compositionally biased region" description="Low complexity" evidence="2">
    <location>
        <begin position="90"/>
        <end position="107"/>
    </location>
</feature>
<evidence type="ECO:0000256" key="1">
    <source>
        <dbReference type="PROSITE-ProRule" id="PRU00047"/>
    </source>
</evidence>
<feature type="compositionally biased region" description="Basic residues" evidence="2">
    <location>
        <begin position="143"/>
        <end position="154"/>
    </location>
</feature>
<gene>
    <name evidence="4" type="ORF">OCBIM_22025871mg</name>
</gene>
<reference evidence="4" key="1">
    <citation type="submission" date="2015-07" db="EMBL/GenBank/DDBJ databases">
        <title>MeaNS - Measles Nucleotide Surveillance Program.</title>
        <authorList>
            <person name="Tran T."/>
            <person name="Druce J."/>
        </authorList>
    </citation>
    <scope>NUCLEOTIDE SEQUENCE</scope>
    <source>
        <strain evidence="4">UCB-OBI-ISO-001</strain>
        <tissue evidence="4">Gonad</tissue>
    </source>
</reference>
<feature type="domain" description="CCHC-type" evidence="3">
    <location>
        <begin position="3"/>
        <end position="18"/>
    </location>
</feature>
<dbReference type="PROSITE" id="PS50158">
    <property type="entry name" value="ZF_CCHC"/>
    <property type="match status" value="1"/>
</dbReference>
<dbReference type="InterPro" id="IPR001878">
    <property type="entry name" value="Znf_CCHC"/>
</dbReference>
<feature type="compositionally biased region" description="Basic and acidic residues" evidence="2">
    <location>
        <begin position="68"/>
        <end position="80"/>
    </location>
</feature>
<dbReference type="GO" id="GO:0008270">
    <property type="term" value="F:zinc ion binding"/>
    <property type="evidence" value="ECO:0007669"/>
    <property type="project" value="UniProtKB-KW"/>
</dbReference>
<keyword evidence="1" id="KW-0863">Zinc-finger</keyword>
<protein>
    <recommendedName>
        <fullName evidence="3">CCHC-type domain-containing protein</fullName>
    </recommendedName>
</protein>
<evidence type="ECO:0000259" key="3">
    <source>
        <dbReference type="PROSITE" id="PS50158"/>
    </source>
</evidence>
<dbReference type="EMBL" id="KQ419917">
    <property type="protein sequence ID" value="KOF81974.1"/>
    <property type="molecule type" value="Genomic_DNA"/>
</dbReference>
<feature type="compositionally biased region" description="Low complexity" evidence="2">
    <location>
        <begin position="44"/>
        <end position="67"/>
    </location>
</feature>
<feature type="region of interest" description="Disordered" evidence="2">
    <location>
        <begin position="17"/>
        <end position="194"/>
    </location>
</feature>
<keyword evidence="1" id="KW-0479">Metal-binding</keyword>